<sequence>MKNKRIRLILDTNLWVSFLITKNYTKLDDLLFKHKVTLIFSEELLSEFDEVTSRPKLRRYFSKPDIENLLEVIEEYAEIVTVSTEIDLCRDKKDNFLLSLAVDAQADYLVTGDNDLLSIKQIENTAILTIAELFDSI</sequence>
<proteinExistence type="predicted"/>
<dbReference type="EMBL" id="BAABJI010000004">
    <property type="protein sequence ID" value="GAA4926656.1"/>
    <property type="molecule type" value="Genomic_DNA"/>
</dbReference>
<protein>
    <recommendedName>
        <fullName evidence="1">PIN domain-containing protein</fullName>
    </recommendedName>
</protein>
<dbReference type="Pfam" id="PF13470">
    <property type="entry name" value="PIN_3"/>
    <property type="match status" value="1"/>
</dbReference>
<evidence type="ECO:0000313" key="2">
    <source>
        <dbReference type="EMBL" id="GAA4926656.1"/>
    </source>
</evidence>
<dbReference type="InterPro" id="IPR029060">
    <property type="entry name" value="PIN-like_dom_sf"/>
</dbReference>
<feature type="domain" description="PIN" evidence="1">
    <location>
        <begin position="6"/>
        <end position="118"/>
    </location>
</feature>
<dbReference type="RefSeq" id="WP_345333109.1">
    <property type="nucleotide sequence ID" value="NZ_BAABJI010000004.1"/>
</dbReference>
<dbReference type="Proteomes" id="UP001501436">
    <property type="component" value="Unassembled WGS sequence"/>
</dbReference>
<dbReference type="InterPro" id="IPR002850">
    <property type="entry name" value="PIN_toxin-like"/>
</dbReference>
<evidence type="ECO:0000313" key="3">
    <source>
        <dbReference type="Proteomes" id="UP001501436"/>
    </source>
</evidence>
<organism evidence="2 3">
    <name type="scientific">Mucilaginibacter defluvii</name>
    <dbReference type="NCBI Taxonomy" id="1196019"/>
    <lineage>
        <taxon>Bacteria</taxon>
        <taxon>Pseudomonadati</taxon>
        <taxon>Bacteroidota</taxon>
        <taxon>Sphingobacteriia</taxon>
        <taxon>Sphingobacteriales</taxon>
        <taxon>Sphingobacteriaceae</taxon>
        <taxon>Mucilaginibacter</taxon>
    </lineage>
</organism>
<name>A0ABP9G6B8_9SPHI</name>
<dbReference type="SUPFAM" id="SSF88723">
    <property type="entry name" value="PIN domain-like"/>
    <property type="match status" value="1"/>
</dbReference>
<comment type="caution">
    <text evidence="2">The sequence shown here is derived from an EMBL/GenBank/DDBJ whole genome shotgun (WGS) entry which is preliminary data.</text>
</comment>
<evidence type="ECO:0000259" key="1">
    <source>
        <dbReference type="SMART" id="SM00670"/>
    </source>
</evidence>
<gene>
    <name evidence="2" type="ORF">GCM10023313_33910</name>
</gene>
<dbReference type="PANTHER" id="PTHR34610">
    <property type="entry name" value="SSL7007 PROTEIN"/>
    <property type="match status" value="1"/>
</dbReference>
<keyword evidence="3" id="KW-1185">Reference proteome</keyword>
<dbReference type="InterPro" id="IPR002716">
    <property type="entry name" value="PIN_dom"/>
</dbReference>
<accession>A0ABP9G6B8</accession>
<reference evidence="3" key="1">
    <citation type="journal article" date="2019" name="Int. J. Syst. Evol. Microbiol.">
        <title>The Global Catalogue of Microorganisms (GCM) 10K type strain sequencing project: providing services to taxonomists for standard genome sequencing and annotation.</title>
        <authorList>
            <consortium name="The Broad Institute Genomics Platform"/>
            <consortium name="The Broad Institute Genome Sequencing Center for Infectious Disease"/>
            <person name="Wu L."/>
            <person name="Ma J."/>
        </authorList>
    </citation>
    <scope>NUCLEOTIDE SEQUENCE [LARGE SCALE GENOMIC DNA]</scope>
    <source>
        <strain evidence="3">JCM 18283</strain>
    </source>
</reference>
<dbReference type="SMART" id="SM00670">
    <property type="entry name" value="PINc"/>
    <property type="match status" value="1"/>
</dbReference>
<dbReference type="NCBIfam" id="TIGR00305">
    <property type="entry name" value="putative toxin-antitoxin system toxin component, PIN family"/>
    <property type="match status" value="1"/>
</dbReference>
<dbReference type="PANTHER" id="PTHR34610:SF3">
    <property type="entry name" value="SSL7007 PROTEIN"/>
    <property type="match status" value="1"/>
</dbReference>